<keyword evidence="2" id="KW-1185">Reference proteome</keyword>
<reference evidence="1" key="1">
    <citation type="submission" date="2021-06" db="EMBL/GenBank/DDBJ databases">
        <authorList>
            <person name="Kallberg Y."/>
            <person name="Tangrot J."/>
            <person name="Rosling A."/>
        </authorList>
    </citation>
    <scope>NUCLEOTIDE SEQUENCE</scope>
    <source>
        <strain evidence="1">CL356</strain>
    </source>
</reference>
<dbReference type="Proteomes" id="UP000789525">
    <property type="component" value="Unassembled WGS sequence"/>
</dbReference>
<evidence type="ECO:0000313" key="1">
    <source>
        <dbReference type="EMBL" id="CAG8662245.1"/>
    </source>
</evidence>
<protein>
    <submittedName>
        <fullName evidence="1">5131_t:CDS:1</fullName>
    </submittedName>
</protein>
<dbReference type="EMBL" id="CAJVPT010022857">
    <property type="protein sequence ID" value="CAG8662245.1"/>
    <property type="molecule type" value="Genomic_DNA"/>
</dbReference>
<organism evidence="1 2">
    <name type="scientific">Acaulospora colombiana</name>
    <dbReference type="NCBI Taxonomy" id="27376"/>
    <lineage>
        <taxon>Eukaryota</taxon>
        <taxon>Fungi</taxon>
        <taxon>Fungi incertae sedis</taxon>
        <taxon>Mucoromycota</taxon>
        <taxon>Glomeromycotina</taxon>
        <taxon>Glomeromycetes</taxon>
        <taxon>Diversisporales</taxon>
        <taxon>Acaulosporaceae</taxon>
        <taxon>Acaulospora</taxon>
    </lineage>
</organism>
<comment type="caution">
    <text evidence="1">The sequence shown here is derived from an EMBL/GenBank/DDBJ whole genome shotgun (WGS) entry which is preliminary data.</text>
</comment>
<accession>A0ACA9NQX0</accession>
<sequence>MTRQERAMSRSYMEQGSSNLDHKPSIKLIVEPLVSIIRELFYGPERTLAGSGSTASIDYATPPDVDVTWLSRGKKPFKFDLHQILAPSKEIYALVSGGLEPIG</sequence>
<proteinExistence type="predicted"/>
<evidence type="ECO:0000313" key="2">
    <source>
        <dbReference type="Proteomes" id="UP000789525"/>
    </source>
</evidence>
<gene>
    <name evidence="1" type="ORF">ACOLOM_LOCUS8634</name>
</gene>
<name>A0ACA9NQX0_9GLOM</name>